<comment type="caution">
    <text evidence="4">The sequence shown here is derived from an EMBL/GenBank/DDBJ whole genome shotgun (WGS) entry which is preliminary data.</text>
</comment>
<dbReference type="Gene3D" id="3.20.20.80">
    <property type="entry name" value="Glycosidases"/>
    <property type="match status" value="1"/>
</dbReference>
<keyword evidence="3" id="KW-0326">Glycosidase</keyword>
<dbReference type="SUPFAM" id="SSF51445">
    <property type="entry name" value="(Trans)glycosidases"/>
    <property type="match status" value="1"/>
</dbReference>
<dbReference type="Pfam" id="PF01183">
    <property type="entry name" value="Glyco_hydro_25"/>
    <property type="match status" value="1"/>
</dbReference>
<keyword evidence="2" id="KW-0378">Hydrolase</keyword>
<dbReference type="PANTHER" id="PTHR34135">
    <property type="entry name" value="LYSOZYME"/>
    <property type="match status" value="1"/>
</dbReference>
<proteinExistence type="inferred from homology"/>
<dbReference type="PANTHER" id="PTHR34135:SF2">
    <property type="entry name" value="LYSOZYME"/>
    <property type="match status" value="1"/>
</dbReference>
<dbReference type="InterPro" id="IPR002053">
    <property type="entry name" value="Glyco_hydro_25"/>
</dbReference>
<dbReference type="PROSITE" id="PS51904">
    <property type="entry name" value="GLYCOSYL_HYDROL_F25_2"/>
    <property type="match status" value="1"/>
</dbReference>
<evidence type="ECO:0000256" key="2">
    <source>
        <dbReference type="ARBA" id="ARBA00022801"/>
    </source>
</evidence>
<evidence type="ECO:0000256" key="3">
    <source>
        <dbReference type="ARBA" id="ARBA00023295"/>
    </source>
</evidence>
<organism evidence="4 5">
    <name type="scientific">Actinoallomurus vinaceus</name>
    <dbReference type="NCBI Taxonomy" id="1080074"/>
    <lineage>
        <taxon>Bacteria</taxon>
        <taxon>Bacillati</taxon>
        <taxon>Actinomycetota</taxon>
        <taxon>Actinomycetes</taxon>
        <taxon>Streptosporangiales</taxon>
        <taxon>Thermomonosporaceae</taxon>
        <taxon>Actinoallomurus</taxon>
    </lineage>
</organism>
<dbReference type="Proteomes" id="UP001501442">
    <property type="component" value="Unassembled WGS sequence"/>
</dbReference>
<dbReference type="RefSeq" id="WP_345431930.1">
    <property type="nucleotide sequence ID" value="NZ_BAABHK010000004.1"/>
</dbReference>
<evidence type="ECO:0000313" key="5">
    <source>
        <dbReference type="Proteomes" id="UP001501442"/>
    </source>
</evidence>
<dbReference type="CDD" id="cd00599">
    <property type="entry name" value="GH25_muramidase"/>
    <property type="match status" value="1"/>
</dbReference>
<gene>
    <name evidence="4" type="ORF">GCM10023196_035430</name>
</gene>
<dbReference type="InterPro" id="IPR018077">
    <property type="entry name" value="Glyco_hydro_fam25_subgr"/>
</dbReference>
<evidence type="ECO:0000256" key="1">
    <source>
        <dbReference type="ARBA" id="ARBA00010646"/>
    </source>
</evidence>
<keyword evidence="5" id="KW-1185">Reference proteome</keyword>
<comment type="similarity">
    <text evidence="1">Belongs to the glycosyl hydrolase 25 family.</text>
</comment>
<name>A0ABP8UC40_9ACTN</name>
<dbReference type="EMBL" id="BAABHK010000004">
    <property type="protein sequence ID" value="GAA4626586.1"/>
    <property type="molecule type" value="Genomic_DNA"/>
</dbReference>
<dbReference type="InterPro" id="IPR017853">
    <property type="entry name" value="GH"/>
</dbReference>
<accession>A0ABP8UC40</accession>
<evidence type="ECO:0000313" key="4">
    <source>
        <dbReference type="EMBL" id="GAA4626586.1"/>
    </source>
</evidence>
<dbReference type="SMART" id="SM00641">
    <property type="entry name" value="Glyco_25"/>
    <property type="match status" value="1"/>
</dbReference>
<sequence>MLTGVDVSSYQGAYDWGKAKRNRVAFGIVKATEGLTIRDSQFARNWRELKRVGLVRGAYHFGHPKNDPVAEAEFFYSVIGPVLEDGDLVVLDHEASDGQSPGRCSSWAQAFTAHLELRGLAPIVYTFLSFAEEGRCAGLGGRPLWIADPSRPAGQPRVPGPWTSWVMHQYSETGGIDRDVFNGDAAAWRALGQIAQQEDDMADAVSLGVGAGQEVPAKGVLQVTWAKEFSDAHAHHGDNGLSVIVADKLWGYFTTTIDVTGLKPGDTYDVEFARVSRPAKADDAWSYKDDGGGSRCTFDRPRAVHSYQFALDGDTRGRVWIHNPNDYPITVTGGAFKAALLKY</sequence>
<evidence type="ECO:0008006" key="6">
    <source>
        <dbReference type="Google" id="ProtNLM"/>
    </source>
</evidence>
<reference evidence="5" key="1">
    <citation type="journal article" date="2019" name="Int. J. Syst. Evol. Microbiol.">
        <title>The Global Catalogue of Microorganisms (GCM) 10K type strain sequencing project: providing services to taxonomists for standard genome sequencing and annotation.</title>
        <authorList>
            <consortium name="The Broad Institute Genomics Platform"/>
            <consortium name="The Broad Institute Genome Sequencing Center for Infectious Disease"/>
            <person name="Wu L."/>
            <person name="Ma J."/>
        </authorList>
    </citation>
    <scope>NUCLEOTIDE SEQUENCE [LARGE SCALE GENOMIC DNA]</scope>
    <source>
        <strain evidence="5">JCM 17939</strain>
    </source>
</reference>
<protein>
    <recommendedName>
        <fullName evidence="6">Hydrolase</fullName>
    </recommendedName>
</protein>